<evidence type="ECO:0000313" key="2">
    <source>
        <dbReference type="EMBL" id="CAK0807617.1"/>
    </source>
</evidence>
<reference evidence="2" key="1">
    <citation type="submission" date="2023-10" db="EMBL/GenBank/DDBJ databases">
        <authorList>
            <person name="Chen Y."/>
            <person name="Shah S."/>
            <person name="Dougan E. K."/>
            <person name="Thang M."/>
            <person name="Chan C."/>
        </authorList>
    </citation>
    <scope>NUCLEOTIDE SEQUENCE [LARGE SCALE GENOMIC DNA]</scope>
</reference>
<dbReference type="EMBL" id="CAUYUJ010003969">
    <property type="protein sequence ID" value="CAK0807617.1"/>
    <property type="molecule type" value="Genomic_DNA"/>
</dbReference>
<dbReference type="Proteomes" id="UP001189429">
    <property type="component" value="Unassembled WGS sequence"/>
</dbReference>
<feature type="region of interest" description="Disordered" evidence="1">
    <location>
        <begin position="39"/>
        <end position="59"/>
    </location>
</feature>
<feature type="region of interest" description="Disordered" evidence="1">
    <location>
        <begin position="1"/>
        <end position="26"/>
    </location>
</feature>
<name>A0ABN9QNB3_9DINO</name>
<keyword evidence="3" id="KW-1185">Reference proteome</keyword>
<comment type="caution">
    <text evidence="2">The sequence shown here is derived from an EMBL/GenBank/DDBJ whole genome shotgun (WGS) entry which is preliminary data.</text>
</comment>
<gene>
    <name evidence="2" type="ORF">PCOR1329_LOCUS13449</name>
</gene>
<organism evidence="2 3">
    <name type="scientific">Prorocentrum cordatum</name>
    <dbReference type="NCBI Taxonomy" id="2364126"/>
    <lineage>
        <taxon>Eukaryota</taxon>
        <taxon>Sar</taxon>
        <taxon>Alveolata</taxon>
        <taxon>Dinophyceae</taxon>
        <taxon>Prorocentrales</taxon>
        <taxon>Prorocentraceae</taxon>
        <taxon>Prorocentrum</taxon>
    </lineage>
</organism>
<feature type="non-terminal residue" evidence="2">
    <location>
        <position position="1"/>
    </location>
</feature>
<evidence type="ECO:0000256" key="1">
    <source>
        <dbReference type="SAM" id="MobiDB-lite"/>
    </source>
</evidence>
<sequence>EYSTRTTIGRSGSPTAPPCRTPTSHCTQTTAEIRLARTEQARIGTYAEPPNDVQDPHEE</sequence>
<evidence type="ECO:0000313" key="3">
    <source>
        <dbReference type="Proteomes" id="UP001189429"/>
    </source>
</evidence>
<protein>
    <submittedName>
        <fullName evidence="2">Uncharacterized protein</fullName>
    </submittedName>
</protein>
<proteinExistence type="predicted"/>
<feature type="compositionally biased region" description="Polar residues" evidence="1">
    <location>
        <begin position="1"/>
        <end position="14"/>
    </location>
</feature>
<accession>A0ABN9QNB3</accession>